<dbReference type="GO" id="GO:0016491">
    <property type="term" value="F:oxidoreductase activity"/>
    <property type="evidence" value="ECO:0007669"/>
    <property type="project" value="UniProtKB-KW"/>
</dbReference>
<organism evidence="4">
    <name type="scientific">bioreactor metagenome</name>
    <dbReference type="NCBI Taxonomy" id="1076179"/>
    <lineage>
        <taxon>unclassified sequences</taxon>
        <taxon>metagenomes</taxon>
        <taxon>ecological metagenomes</taxon>
    </lineage>
</organism>
<dbReference type="SUPFAM" id="SSF55469">
    <property type="entry name" value="FMN-dependent nitroreductase-like"/>
    <property type="match status" value="1"/>
</dbReference>
<dbReference type="Pfam" id="PF00881">
    <property type="entry name" value="Nitroreductase"/>
    <property type="match status" value="1"/>
</dbReference>
<evidence type="ECO:0000256" key="2">
    <source>
        <dbReference type="ARBA" id="ARBA00023002"/>
    </source>
</evidence>
<reference evidence="4" key="1">
    <citation type="submission" date="2019-08" db="EMBL/GenBank/DDBJ databases">
        <authorList>
            <person name="Kucharzyk K."/>
            <person name="Murdoch R.W."/>
            <person name="Higgins S."/>
            <person name="Loffler F."/>
        </authorList>
    </citation>
    <scope>NUCLEOTIDE SEQUENCE</scope>
</reference>
<evidence type="ECO:0000259" key="3">
    <source>
        <dbReference type="Pfam" id="PF00881"/>
    </source>
</evidence>
<proteinExistence type="inferred from homology"/>
<dbReference type="PANTHER" id="PTHR43673">
    <property type="entry name" value="NAD(P)H NITROREDUCTASE YDGI-RELATED"/>
    <property type="match status" value="1"/>
</dbReference>
<dbReference type="EMBL" id="VSSQ01000010">
    <property type="protein sequence ID" value="MPL59802.1"/>
    <property type="molecule type" value="Genomic_DNA"/>
</dbReference>
<comment type="caution">
    <text evidence="4">The sequence shown here is derived from an EMBL/GenBank/DDBJ whole genome shotgun (WGS) entry which is preliminary data.</text>
</comment>
<comment type="similarity">
    <text evidence="1">Belongs to the nitroreductase family.</text>
</comment>
<dbReference type="AlphaFoldDB" id="A0A644T0W6"/>
<sequence length="178" mass="20495">MREIEERKSVRRYSAEAIEKTKLDAILGSARLAPSGHNKQPWHFIVVADAGKREEIAMASNQQRWMASAPVHIVCVADIRARTQNAEPMYVDEESPSFELKRVIRDTAIAMSHILLEARHQGLDTCWVSWYDQKEFRPLLGIPEDKFVVGVITLGYADEAPAPKPRKRMEEILHYERW</sequence>
<protein>
    <submittedName>
        <fullName evidence="4">Putative NAD(P)H nitroreductase YodC</fullName>
        <ecNumber evidence="4">1.-.-.-</ecNumber>
    </submittedName>
</protein>
<dbReference type="PANTHER" id="PTHR43673:SF10">
    <property type="entry name" value="NADH DEHYDROGENASE_NAD(P)H NITROREDUCTASE XCC3605-RELATED"/>
    <property type="match status" value="1"/>
</dbReference>
<dbReference type="InterPro" id="IPR029479">
    <property type="entry name" value="Nitroreductase"/>
</dbReference>
<evidence type="ECO:0000256" key="1">
    <source>
        <dbReference type="ARBA" id="ARBA00007118"/>
    </source>
</evidence>
<feature type="domain" description="Nitroreductase" evidence="3">
    <location>
        <begin position="4"/>
        <end position="156"/>
    </location>
</feature>
<evidence type="ECO:0000313" key="4">
    <source>
        <dbReference type="EMBL" id="MPL59802.1"/>
    </source>
</evidence>
<gene>
    <name evidence="4" type="primary">yodC_1</name>
    <name evidence="4" type="ORF">SDC9_05358</name>
</gene>
<dbReference type="EC" id="1.-.-.-" evidence="4"/>
<keyword evidence="2 4" id="KW-0560">Oxidoreductase</keyword>
<accession>A0A644T0W6</accession>
<name>A0A644T0W6_9ZZZZ</name>
<dbReference type="Gene3D" id="3.40.109.10">
    <property type="entry name" value="NADH Oxidase"/>
    <property type="match status" value="1"/>
</dbReference>
<dbReference type="InterPro" id="IPR000415">
    <property type="entry name" value="Nitroreductase-like"/>
</dbReference>